<organism evidence="2 3">
    <name type="scientific">Bradyrhizobium betae</name>
    <dbReference type="NCBI Taxonomy" id="244734"/>
    <lineage>
        <taxon>Bacteria</taxon>
        <taxon>Pseudomonadati</taxon>
        <taxon>Pseudomonadota</taxon>
        <taxon>Alphaproteobacteria</taxon>
        <taxon>Hyphomicrobiales</taxon>
        <taxon>Nitrobacteraceae</taxon>
        <taxon>Bradyrhizobium</taxon>
    </lineage>
</organism>
<dbReference type="AlphaFoldDB" id="A0A4Q1V059"/>
<comment type="caution">
    <text evidence="2">The sequence shown here is derived from an EMBL/GenBank/DDBJ whole genome shotgun (WGS) entry which is preliminary data.</text>
</comment>
<sequence length="93" mass="10975">MIASVAPDARQHRTSDLAPSVERIEQQLAHERKTLFKQEFHFREECDYLDWRGCHIQPWSGIVIIDACDRKVRRMHPCLMILKGPDVQHRRGL</sequence>
<evidence type="ECO:0000313" key="2">
    <source>
        <dbReference type="EMBL" id="RXT43434.1"/>
    </source>
</evidence>
<reference evidence="2 3" key="1">
    <citation type="submission" date="2017-03" db="EMBL/GenBank/DDBJ databases">
        <authorList>
            <person name="Safronova V.I."/>
            <person name="Sazanova A.L."/>
            <person name="Chirak E.R."/>
        </authorList>
    </citation>
    <scope>NUCLEOTIDE SEQUENCE [LARGE SCALE GENOMIC DNA]</scope>
    <source>
        <strain evidence="2 3">Opo-243</strain>
    </source>
</reference>
<accession>A0A4Q1V059</accession>
<dbReference type="EMBL" id="MZXW01000026">
    <property type="protein sequence ID" value="RXT43434.1"/>
    <property type="molecule type" value="Genomic_DNA"/>
</dbReference>
<gene>
    <name evidence="2" type="ORF">B5V03_22695</name>
</gene>
<protein>
    <submittedName>
        <fullName evidence="2">Uncharacterized protein</fullName>
    </submittedName>
</protein>
<name>A0A4Q1V059_9BRAD</name>
<evidence type="ECO:0000313" key="3">
    <source>
        <dbReference type="Proteomes" id="UP000290819"/>
    </source>
</evidence>
<dbReference type="Proteomes" id="UP000290819">
    <property type="component" value="Unassembled WGS sequence"/>
</dbReference>
<keyword evidence="3" id="KW-1185">Reference proteome</keyword>
<evidence type="ECO:0000256" key="1">
    <source>
        <dbReference type="SAM" id="MobiDB-lite"/>
    </source>
</evidence>
<feature type="region of interest" description="Disordered" evidence="1">
    <location>
        <begin position="1"/>
        <end position="21"/>
    </location>
</feature>
<proteinExistence type="predicted"/>